<organism evidence="1 2">
    <name type="scientific">Paramecium octaurelia</name>
    <dbReference type="NCBI Taxonomy" id="43137"/>
    <lineage>
        <taxon>Eukaryota</taxon>
        <taxon>Sar</taxon>
        <taxon>Alveolata</taxon>
        <taxon>Ciliophora</taxon>
        <taxon>Intramacronucleata</taxon>
        <taxon>Oligohymenophorea</taxon>
        <taxon>Peniculida</taxon>
        <taxon>Parameciidae</taxon>
        <taxon>Paramecium</taxon>
    </lineage>
</organism>
<accession>A0A8S1XA80</accession>
<dbReference type="AlphaFoldDB" id="A0A8S1XA80"/>
<gene>
    <name evidence="1" type="ORF">POCTA_138.1.T1160024</name>
</gene>
<dbReference type="Proteomes" id="UP000683925">
    <property type="component" value="Unassembled WGS sequence"/>
</dbReference>
<comment type="caution">
    <text evidence="1">The sequence shown here is derived from an EMBL/GenBank/DDBJ whole genome shotgun (WGS) entry which is preliminary data.</text>
</comment>
<sequence>MMKNQGLIRDFDQILIENSSHLLIQSEQQIQSNKNIKFTNMDDSKKQYSKIKNDLREQIIHKILKEKKPIMDVAQEHNILQSTCKSIINTYMREGRVGKKESRVRKLKKVMRTYEVILNPLYPQMSTIVQSQKIENCVEKSKKGLKEESNQNEKFSEEQELNNFSLVQQWCDQIQQQLILLSHSNQFFQNTANLIQK</sequence>
<proteinExistence type="predicted"/>
<name>A0A8S1XA80_PAROT</name>
<dbReference type="OrthoDB" id="302588at2759"/>
<evidence type="ECO:0000313" key="1">
    <source>
        <dbReference type="EMBL" id="CAD8198086.1"/>
    </source>
</evidence>
<evidence type="ECO:0000313" key="2">
    <source>
        <dbReference type="Proteomes" id="UP000683925"/>
    </source>
</evidence>
<keyword evidence="2" id="KW-1185">Reference proteome</keyword>
<reference evidence="1" key="1">
    <citation type="submission" date="2021-01" db="EMBL/GenBank/DDBJ databases">
        <authorList>
            <consortium name="Genoscope - CEA"/>
            <person name="William W."/>
        </authorList>
    </citation>
    <scope>NUCLEOTIDE SEQUENCE</scope>
</reference>
<dbReference type="OMA" id="YPQMSTI"/>
<dbReference type="EMBL" id="CAJJDP010000116">
    <property type="protein sequence ID" value="CAD8198086.1"/>
    <property type="molecule type" value="Genomic_DNA"/>
</dbReference>
<protein>
    <submittedName>
        <fullName evidence="1">Uncharacterized protein</fullName>
    </submittedName>
</protein>